<feature type="compositionally biased region" description="Basic and acidic residues" evidence="1">
    <location>
        <begin position="196"/>
        <end position="227"/>
    </location>
</feature>
<sequence length="260" mass="25862">MRDCPDVGVDALSGELKVDLETMSWSAAESVQRAPAPNVPAAGDPVSLMLSSYLPGLVDGTNEKVAAAQSEDQALAGKVSSARGAYQNADDAGGQAIQKAGETLNPASSAGKPGGGADGGMGQFGQMMGMAMQAFQAPAQAMQALGSVPQTAMQAAQQVGQQVQQLAGQAGKDGGKPGDAGAGAAGAGGVGGTQTKPEDRKPGEEKAEDKRDEKPEEKKDPEADKKHAAAGPSSGTSAPVPPLTPAPRSGRHAANPAVDV</sequence>
<dbReference type="Proteomes" id="UP000465609">
    <property type="component" value="Chromosome"/>
</dbReference>
<feature type="region of interest" description="Disordered" evidence="1">
    <location>
        <begin position="166"/>
        <end position="260"/>
    </location>
</feature>
<feature type="compositionally biased region" description="Gly residues" evidence="1">
    <location>
        <begin position="177"/>
        <end position="192"/>
    </location>
</feature>
<keyword evidence="3" id="KW-1185">Reference proteome</keyword>
<proteinExistence type="predicted"/>
<protein>
    <recommendedName>
        <fullName evidence="4">ESX-1 secretion-associated protein</fullName>
    </recommendedName>
</protein>
<evidence type="ECO:0000256" key="1">
    <source>
        <dbReference type="SAM" id="MobiDB-lite"/>
    </source>
</evidence>
<evidence type="ECO:0000313" key="2">
    <source>
        <dbReference type="EMBL" id="BBX82304.1"/>
    </source>
</evidence>
<feature type="compositionally biased region" description="Low complexity" evidence="1">
    <location>
        <begin position="229"/>
        <end position="238"/>
    </location>
</feature>
<evidence type="ECO:0000313" key="3">
    <source>
        <dbReference type="Proteomes" id="UP000465609"/>
    </source>
</evidence>
<name>A0ABN5YL11_9MYCO</name>
<organism evidence="2 3">
    <name type="scientific">Mycolicibacterium aubagnense</name>
    <dbReference type="NCBI Taxonomy" id="319707"/>
    <lineage>
        <taxon>Bacteria</taxon>
        <taxon>Bacillati</taxon>
        <taxon>Actinomycetota</taxon>
        <taxon>Actinomycetes</taxon>
        <taxon>Mycobacteriales</taxon>
        <taxon>Mycobacteriaceae</taxon>
        <taxon>Mycolicibacterium</taxon>
    </lineage>
</organism>
<gene>
    <name evidence="2" type="ORF">MAUB_01770</name>
</gene>
<accession>A0ABN5YL11</accession>
<reference evidence="2 3" key="1">
    <citation type="journal article" date="2019" name="Emerg. Microbes Infect.">
        <title>Comprehensive subspecies identification of 175 nontuberculous mycobacteria species based on 7547 genomic profiles.</title>
        <authorList>
            <person name="Matsumoto Y."/>
            <person name="Kinjo T."/>
            <person name="Motooka D."/>
            <person name="Nabeya D."/>
            <person name="Jung N."/>
            <person name="Uechi K."/>
            <person name="Horii T."/>
            <person name="Iida T."/>
            <person name="Fujita J."/>
            <person name="Nakamura S."/>
        </authorList>
    </citation>
    <scope>NUCLEOTIDE SEQUENCE [LARGE SCALE GENOMIC DNA]</scope>
    <source>
        <strain evidence="2 3">JCM 15296</strain>
    </source>
</reference>
<evidence type="ECO:0008006" key="4">
    <source>
        <dbReference type="Google" id="ProtNLM"/>
    </source>
</evidence>
<dbReference type="EMBL" id="AP022577">
    <property type="protein sequence ID" value="BBX82304.1"/>
    <property type="molecule type" value="Genomic_DNA"/>
</dbReference>